<protein>
    <submittedName>
        <fullName evidence="10">FtsX-like permease family protein</fullName>
    </submittedName>
</protein>
<dbReference type="InterPro" id="IPR025857">
    <property type="entry name" value="MacB_PCD"/>
</dbReference>
<comment type="caution">
    <text evidence="10">The sequence shown here is derived from an EMBL/GenBank/DDBJ whole genome shotgun (WGS) entry which is preliminary data.</text>
</comment>
<dbReference type="GO" id="GO:0005886">
    <property type="term" value="C:plasma membrane"/>
    <property type="evidence" value="ECO:0007669"/>
    <property type="project" value="UniProtKB-SubCell"/>
</dbReference>
<evidence type="ECO:0000256" key="2">
    <source>
        <dbReference type="ARBA" id="ARBA00022475"/>
    </source>
</evidence>
<evidence type="ECO:0000313" key="10">
    <source>
        <dbReference type="EMBL" id="TVZ04629.1"/>
    </source>
</evidence>
<keyword evidence="4 7" id="KW-1133">Transmembrane helix</keyword>
<dbReference type="OrthoDB" id="9780560at2"/>
<feature type="domain" description="ABC3 transporter permease C-terminal" evidence="8">
    <location>
        <begin position="272"/>
        <end position="383"/>
    </location>
</feature>
<keyword evidence="5 7" id="KW-0472">Membrane</keyword>
<sequence>MRAADLISGGLLGLRARRLRAALSALGIAIGIAAGVAVLGISASSKANLLSQLGAEANLLTVSAGSGFDGSPAPLPLTAQPMIARIPPVESVTAVGYVPAVTVRRTSMVPAIDTGGISVLAAQPGLLGTLGGAVSHGAFLNAATQRYPAVVLGAVAARTLGIDQVAPDTQVYLGGLYFTVIGILSPVPLAPEIDEAALVGFPVAHRLLGLGGHPTELYLRALPDQVQAVTSVLPFTANPAQPEGVQVSTPSSILAARAAAGTALTGLFLGLGGIAAAVGAIGIANIMVISVLERRGEIGLRRALGAARWHVAAQFLAEALLLSLLGGAIGVLLGAAATAGYAISAGQPVVVPAVAVAGGLGIALVAGALAGAYPAVKAARLPPAEALRAT</sequence>
<dbReference type="Pfam" id="PF02687">
    <property type="entry name" value="FtsX"/>
    <property type="match status" value="1"/>
</dbReference>
<evidence type="ECO:0000259" key="9">
    <source>
        <dbReference type="Pfam" id="PF12704"/>
    </source>
</evidence>
<evidence type="ECO:0000256" key="7">
    <source>
        <dbReference type="SAM" id="Phobius"/>
    </source>
</evidence>
<evidence type="ECO:0000256" key="5">
    <source>
        <dbReference type="ARBA" id="ARBA00023136"/>
    </source>
</evidence>
<dbReference type="InterPro" id="IPR003838">
    <property type="entry name" value="ABC3_permease_C"/>
</dbReference>
<dbReference type="AlphaFoldDB" id="A0A6P2BZP3"/>
<feature type="domain" description="MacB-like periplasmic core" evidence="9">
    <location>
        <begin position="22"/>
        <end position="221"/>
    </location>
</feature>
<feature type="transmembrane region" description="Helical" evidence="7">
    <location>
        <begin position="21"/>
        <end position="43"/>
    </location>
</feature>
<evidence type="ECO:0000256" key="1">
    <source>
        <dbReference type="ARBA" id="ARBA00004651"/>
    </source>
</evidence>
<accession>A0A6P2BZP3</accession>
<gene>
    <name evidence="10" type="ORF">EAS64_15185</name>
</gene>
<keyword evidence="2" id="KW-1003">Cell membrane</keyword>
<comment type="similarity">
    <text evidence="6">Belongs to the ABC-4 integral membrane protein family.</text>
</comment>
<evidence type="ECO:0000259" key="8">
    <source>
        <dbReference type="Pfam" id="PF02687"/>
    </source>
</evidence>
<name>A0A6P2BZP3_9ACTN</name>
<reference evidence="10 11" key="1">
    <citation type="submission" date="2018-11" db="EMBL/GenBank/DDBJ databases">
        <title>Trebonia kvetii gen.nov., sp.nov., a novel acidophilic actinobacterium, and proposal of the new actinobacterial family Treboniaceae fam. nov.</title>
        <authorList>
            <person name="Rapoport D."/>
            <person name="Sagova-Mareckova M."/>
            <person name="Sedlacek I."/>
            <person name="Provaznik J."/>
            <person name="Kralova S."/>
            <person name="Pavlinic D."/>
            <person name="Benes V."/>
            <person name="Kopecky J."/>
        </authorList>
    </citation>
    <scope>NUCLEOTIDE SEQUENCE [LARGE SCALE GENOMIC DNA]</scope>
    <source>
        <strain evidence="10 11">15Tr583</strain>
    </source>
</reference>
<feature type="transmembrane region" description="Helical" evidence="7">
    <location>
        <begin position="319"/>
        <end position="343"/>
    </location>
</feature>
<keyword evidence="11" id="KW-1185">Reference proteome</keyword>
<evidence type="ECO:0000313" key="11">
    <source>
        <dbReference type="Proteomes" id="UP000460272"/>
    </source>
</evidence>
<comment type="subcellular location">
    <subcellularLocation>
        <location evidence="1">Cell membrane</location>
        <topology evidence="1">Multi-pass membrane protein</topology>
    </subcellularLocation>
</comment>
<dbReference type="EMBL" id="RPFW01000003">
    <property type="protein sequence ID" value="TVZ04629.1"/>
    <property type="molecule type" value="Genomic_DNA"/>
</dbReference>
<dbReference type="PANTHER" id="PTHR30572">
    <property type="entry name" value="MEMBRANE COMPONENT OF TRANSPORTER-RELATED"/>
    <property type="match status" value="1"/>
</dbReference>
<keyword evidence="3 7" id="KW-0812">Transmembrane</keyword>
<dbReference type="PANTHER" id="PTHR30572:SF4">
    <property type="entry name" value="ABC TRANSPORTER PERMEASE YTRF"/>
    <property type="match status" value="1"/>
</dbReference>
<dbReference type="Pfam" id="PF12704">
    <property type="entry name" value="MacB_PCD"/>
    <property type="match status" value="1"/>
</dbReference>
<organism evidence="10 11">
    <name type="scientific">Trebonia kvetii</name>
    <dbReference type="NCBI Taxonomy" id="2480626"/>
    <lineage>
        <taxon>Bacteria</taxon>
        <taxon>Bacillati</taxon>
        <taxon>Actinomycetota</taxon>
        <taxon>Actinomycetes</taxon>
        <taxon>Streptosporangiales</taxon>
        <taxon>Treboniaceae</taxon>
        <taxon>Trebonia</taxon>
    </lineage>
</organism>
<dbReference type="InterPro" id="IPR050250">
    <property type="entry name" value="Macrolide_Exporter_MacB"/>
</dbReference>
<feature type="transmembrane region" description="Helical" evidence="7">
    <location>
        <begin position="267"/>
        <end position="292"/>
    </location>
</feature>
<dbReference type="Proteomes" id="UP000460272">
    <property type="component" value="Unassembled WGS sequence"/>
</dbReference>
<feature type="transmembrane region" description="Helical" evidence="7">
    <location>
        <begin position="349"/>
        <end position="373"/>
    </location>
</feature>
<proteinExistence type="inferred from homology"/>
<evidence type="ECO:0000256" key="6">
    <source>
        <dbReference type="ARBA" id="ARBA00038076"/>
    </source>
</evidence>
<dbReference type="GO" id="GO:0022857">
    <property type="term" value="F:transmembrane transporter activity"/>
    <property type="evidence" value="ECO:0007669"/>
    <property type="project" value="TreeGrafter"/>
</dbReference>
<evidence type="ECO:0000256" key="3">
    <source>
        <dbReference type="ARBA" id="ARBA00022692"/>
    </source>
</evidence>
<evidence type="ECO:0000256" key="4">
    <source>
        <dbReference type="ARBA" id="ARBA00022989"/>
    </source>
</evidence>